<reference evidence="1 2" key="1">
    <citation type="journal article" date="2010" name="Nature">
        <title>Genome sequence of the palaeopolyploid soybean.</title>
        <authorList>
            <person name="Schmutz J."/>
            <person name="Cannon S.B."/>
            <person name="Schlueter J."/>
            <person name="Ma J."/>
            <person name="Mitros T."/>
            <person name="Nelson W."/>
            <person name="Hyten D.L."/>
            <person name="Song Q."/>
            <person name="Thelen J.J."/>
            <person name="Cheng J."/>
            <person name="Xu D."/>
            <person name="Hellsten U."/>
            <person name="May G.D."/>
            <person name="Yu Y."/>
            <person name="Sakurai T."/>
            <person name="Umezawa T."/>
            <person name="Bhattacharyya M.K."/>
            <person name="Sandhu D."/>
            <person name="Valliyodan B."/>
            <person name="Lindquist E."/>
            <person name="Peto M."/>
            <person name="Grant D."/>
            <person name="Shu S."/>
            <person name="Goodstein D."/>
            <person name="Barry K."/>
            <person name="Futrell-Griggs M."/>
            <person name="Abernathy B."/>
            <person name="Du J."/>
            <person name="Tian Z."/>
            <person name="Zhu L."/>
            <person name="Gill N."/>
            <person name="Joshi T."/>
            <person name="Libault M."/>
            <person name="Sethuraman A."/>
            <person name="Zhang X.-C."/>
            <person name="Shinozaki K."/>
            <person name="Nguyen H.T."/>
            <person name="Wing R.A."/>
            <person name="Cregan P."/>
            <person name="Specht J."/>
            <person name="Grimwood J."/>
            <person name="Rokhsar D."/>
            <person name="Stacey G."/>
            <person name="Shoemaker R.C."/>
            <person name="Jackson S.A."/>
        </authorList>
    </citation>
    <scope>NUCLEOTIDE SEQUENCE</scope>
    <source>
        <strain evidence="2">cv. Williams 82</strain>
        <tissue evidence="1">Callus</tissue>
    </source>
</reference>
<accession>A0A0R0JB08</accession>
<dbReference type="Proteomes" id="UP000008827">
    <property type="component" value="Chromosome 7"/>
</dbReference>
<gene>
    <name evidence="1" type="ORF">GLYMA_07G111600</name>
</gene>
<dbReference type="EnsemblPlants" id="KRH48772">
    <property type="protein sequence ID" value="KRH48772"/>
    <property type="gene ID" value="GLYMA_07G111600"/>
</dbReference>
<reference evidence="2" key="2">
    <citation type="submission" date="2018-02" db="UniProtKB">
        <authorList>
            <consortium name="EnsemblPlants"/>
        </authorList>
    </citation>
    <scope>IDENTIFICATION</scope>
    <source>
        <strain evidence="2">Williams 82</strain>
    </source>
</reference>
<organism evidence="1">
    <name type="scientific">Glycine max</name>
    <name type="common">Soybean</name>
    <name type="synonym">Glycine hispida</name>
    <dbReference type="NCBI Taxonomy" id="3847"/>
    <lineage>
        <taxon>Eukaryota</taxon>
        <taxon>Viridiplantae</taxon>
        <taxon>Streptophyta</taxon>
        <taxon>Embryophyta</taxon>
        <taxon>Tracheophyta</taxon>
        <taxon>Spermatophyta</taxon>
        <taxon>Magnoliopsida</taxon>
        <taxon>eudicotyledons</taxon>
        <taxon>Gunneridae</taxon>
        <taxon>Pentapetalae</taxon>
        <taxon>rosids</taxon>
        <taxon>fabids</taxon>
        <taxon>Fabales</taxon>
        <taxon>Fabaceae</taxon>
        <taxon>Papilionoideae</taxon>
        <taxon>50 kb inversion clade</taxon>
        <taxon>NPAAA clade</taxon>
        <taxon>indigoferoid/millettioid clade</taxon>
        <taxon>Phaseoleae</taxon>
        <taxon>Glycine</taxon>
        <taxon>Glycine subgen. Soja</taxon>
    </lineage>
</organism>
<dbReference type="AlphaFoldDB" id="A0A0R0JB08"/>
<protein>
    <submittedName>
        <fullName evidence="1 2">Uncharacterized protein</fullName>
    </submittedName>
</protein>
<sequence length="92" mass="10794">MVLLEGRLDKANYTNKVDKKSQNEANKVENIIDLPMNIVRKWNISVVSQCHQRQSRPISLAMDLDLAKKKTFRQWGFALSYYTSIHKTNHYI</sequence>
<proteinExistence type="predicted"/>
<name>A0A0R0JB08_SOYBN</name>
<dbReference type="InParanoid" id="A0A0R0JB08"/>
<dbReference type="EMBL" id="CM000840">
    <property type="protein sequence ID" value="KRH48772.1"/>
    <property type="molecule type" value="Genomic_DNA"/>
</dbReference>
<evidence type="ECO:0000313" key="2">
    <source>
        <dbReference type="EnsemblPlants" id="KRH48772"/>
    </source>
</evidence>
<evidence type="ECO:0000313" key="3">
    <source>
        <dbReference type="Proteomes" id="UP000008827"/>
    </source>
</evidence>
<dbReference type="Gramene" id="KRH48772">
    <property type="protein sequence ID" value="KRH48772"/>
    <property type="gene ID" value="GLYMA_07G111600"/>
</dbReference>
<evidence type="ECO:0000313" key="1">
    <source>
        <dbReference type="EMBL" id="KRH48772.1"/>
    </source>
</evidence>
<reference evidence="1" key="3">
    <citation type="submission" date="2018-07" db="EMBL/GenBank/DDBJ databases">
        <title>WGS assembly of Glycine max.</title>
        <authorList>
            <person name="Schmutz J."/>
            <person name="Cannon S."/>
            <person name="Schlueter J."/>
            <person name="Ma J."/>
            <person name="Mitros T."/>
            <person name="Nelson W."/>
            <person name="Hyten D."/>
            <person name="Song Q."/>
            <person name="Thelen J."/>
            <person name="Cheng J."/>
            <person name="Xu D."/>
            <person name="Hellsten U."/>
            <person name="May G."/>
            <person name="Yu Y."/>
            <person name="Sakurai T."/>
            <person name="Umezawa T."/>
            <person name="Bhattacharyya M."/>
            <person name="Sandhu D."/>
            <person name="Valliyodan B."/>
            <person name="Lindquist E."/>
            <person name="Peto M."/>
            <person name="Grant D."/>
            <person name="Shu S."/>
            <person name="Goodstein D."/>
            <person name="Barry K."/>
            <person name="Futrell-Griggs M."/>
            <person name="Abernathy B."/>
            <person name="Du J."/>
            <person name="Tian Z."/>
            <person name="Zhu L."/>
            <person name="Gill N."/>
            <person name="Joshi T."/>
            <person name="Libault M."/>
            <person name="Sethuraman A."/>
            <person name="Zhang X."/>
            <person name="Shinozaki K."/>
            <person name="Nguyen H."/>
            <person name="Wing R."/>
            <person name="Cregan P."/>
            <person name="Specht J."/>
            <person name="Grimwood J."/>
            <person name="Rokhsar D."/>
            <person name="Stacey G."/>
            <person name="Shoemaker R."/>
            <person name="Jackson S."/>
        </authorList>
    </citation>
    <scope>NUCLEOTIDE SEQUENCE</scope>
    <source>
        <tissue evidence="1">Callus</tissue>
    </source>
</reference>
<keyword evidence="3" id="KW-1185">Reference proteome</keyword>